<name>A0A2M8M433_PREIN</name>
<dbReference type="Pfam" id="PF01420">
    <property type="entry name" value="Methylase_S"/>
    <property type="match status" value="2"/>
</dbReference>
<comment type="similarity">
    <text evidence="1">Belongs to the type-I restriction system S methylase family.</text>
</comment>
<dbReference type="Proteomes" id="UP000228641">
    <property type="component" value="Unassembled WGS sequence"/>
</dbReference>
<dbReference type="RefSeq" id="WP_100190473.1">
    <property type="nucleotide sequence ID" value="NZ_PGGD01000002.1"/>
</dbReference>
<evidence type="ECO:0000313" key="6">
    <source>
        <dbReference type="Proteomes" id="UP000228641"/>
    </source>
</evidence>
<dbReference type="GO" id="GO:0009307">
    <property type="term" value="P:DNA restriction-modification system"/>
    <property type="evidence" value="ECO:0007669"/>
    <property type="project" value="UniProtKB-KW"/>
</dbReference>
<evidence type="ECO:0000256" key="2">
    <source>
        <dbReference type="ARBA" id="ARBA00022747"/>
    </source>
</evidence>
<dbReference type="EMBL" id="PGGD01000002">
    <property type="protein sequence ID" value="PJE98952.1"/>
    <property type="molecule type" value="Genomic_DNA"/>
</dbReference>
<sequence>MERKKEWQNVRLGNICTKVCSGGTPTSTNPAYYNGNVPWLNTNEVNFCNIYSTNRTISEEGLKQSAAKYVPENTIIVAMYGVTAGKCAITKIPLTTNQACCNLIIDKEKADYRYVFYYLKQQSNYLNRLAVGGAQQNLNAITIKKFQIALPSLPIQQKIASILSTYDTLIENNNRRIHLLEQMAENLYKEWFVRFRFPGHEKVEMENGLPKGWKVEKLGEYANISTGKCNREDAEEDGIYPLFDRSQEIKKSNNWIKDCEAIIVPGEGTSFIPRYYKGKFNLHQRCYCIEPTIEYTGFYLFYSIMLNRKYFLSVATGATVPSLRQNNFTNMKLVIADMKVIRKYNKIANIISLQIDKLAHQNTLLTRQRDLLLPRLMSGKLEVKP</sequence>
<reference evidence="5 6" key="1">
    <citation type="submission" date="2017-11" db="EMBL/GenBank/DDBJ databases">
        <title>Genome sequencing of Prevotella intermedia KCOM 1779.</title>
        <authorList>
            <person name="Kook J.-K."/>
            <person name="Park S.-N."/>
            <person name="Lim Y.K."/>
        </authorList>
    </citation>
    <scope>NUCLEOTIDE SEQUENCE [LARGE SCALE GENOMIC DNA]</scope>
    <source>
        <strain evidence="5 6">KCOM 1779</strain>
    </source>
</reference>
<evidence type="ECO:0000256" key="3">
    <source>
        <dbReference type="ARBA" id="ARBA00023125"/>
    </source>
</evidence>
<dbReference type="Gene3D" id="3.90.220.20">
    <property type="entry name" value="DNA methylase specificity domains"/>
    <property type="match status" value="2"/>
</dbReference>
<keyword evidence="5" id="KW-0378">Hydrolase</keyword>
<dbReference type="Gene3D" id="1.10.287.1120">
    <property type="entry name" value="Bipartite methylase S protein"/>
    <property type="match status" value="1"/>
</dbReference>
<dbReference type="InterPro" id="IPR000055">
    <property type="entry name" value="Restrct_endonuc_typeI_TRD"/>
</dbReference>
<organism evidence="5 6">
    <name type="scientific">Prevotella intermedia</name>
    <dbReference type="NCBI Taxonomy" id="28131"/>
    <lineage>
        <taxon>Bacteria</taxon>
        <taxon>Pseudomonadati</taxon>
        <taxon>Bacteroidota</taxon>
        <taxon>Bacteroidia</taxon>
        <taxon>Bacteroidales</taxon>
        <taxon>Prevotellaceae</taxon>
        <taxon>Prevotella</taxon>
    </lineage>
</organism>
<keyword evidence="5" id="KW-0540">Nuclease</keyword>
<proteinExistence type="inferred from homology"/>
<gene>
    <name evidence="5" type="ORF">CUB97_11435</name>
</gene>
<feature type="domain" description="Type I restriction modification DNA specificity" evidence="4">
    <location>
        <begin position="5"/>
        <end position="182"/>
    </location>
</feature>
<keyword evidence="5" id="KW-0255">Endonuclease</keyword>
<accession>A0A2M8M433</accession>
<dbReference type="PANTHER" id="PTHR30408">
    <property type="entry name" value="TYPE-1 RESTRICTION ENZYME ECOKI SPECIFICITY PROTEIN"/>
    <property type="match status" value="1"/>
</dbReference>
<keyword evidence="3" id="KW-0238">DNA-binding</keyword>
<evidence type="ECO:0000313" key="5">
    <source>
        <dbReference type="EMBL" id="PJE98952.1"/>
    </source>
</evidence>
<dbReference type="REBASE" id="304507">
    <property type="entry name" value="S.Pin1779ORF11430P"/>
</dbReference>
<comment type="caution">
    <text evidence="5">The sequence shown here is derived from an EMBL/GenBank/DDBJ whole genome shotgun (WGS) entry which is preliminary data.</text>
</comment>
<dbReference type="PANTHER" id="PTHR30408:SF13">
    <property type="entry name" value="TYPE I RESTRICTION ENZYME HINDI SPECIFICITY SUBUNIT"/>
    <property type="match status" value="1"/>
</dbReference>
<dbReference type="AlphaFoldDB" id="A0A2M8M433"/>
<dbReference type="GO" id="GO:0004519">
    <property type="term" value="F:endonuclease activity"/>
    <property type="evidence" value="ECO:0007669"/>
    <property type="project" value="UniProtKB-KW"/>
</dbReference>
<dbReference type="SUPFAM" id="SSF116734">
    <property type="entry name" value="DNA methylase specificity domain"/>
    <property type="match status" value="2"/>
</dbReference>
<feature type="domain" description="Type I restriction modification DNA specificity" evidence="4">
    <location>
        <begin position="210"/>
        <end position="338"/>
    </location>
</feature>
<keyword evidence="2" id="KW-0680">Restriction system</keyword>
<evidence type="ECO:0000259" key="4">
    <source>
        <dbReference type="Pfam" id="PF01420"/>
    </source>
</evidence>
<dbReference type="CDD" id="cd17500">
    <property type="entry name" value="RMtype1_S_MmaGORF2198P_TRD1-CR1_like"/>
    <property type="match status" value="1"/>
</dbReference>
<dbReference type="GO" id="GO:0003677">
    <property type="term" value="F:DNA binding"/>
    <property type="evidence" value="ECO:0007669"/>
    <property type="project" value="UniProtKB-KW"/>
</dbReference>
<protein>
    <submittedName>
        <fullName evidence="5">Restriction endonuclease subunit S</fullName>
    </submittedName>
</protein>
<evidence type="ECO:0000256" key="1">
    <source>
        <dbReference type="ARBA" id="ARBA00010923"/>
    </source>
</evidence>
<dbReference type="InterPro" id="IPR052021">
    <property type="entry name" value="Type-I_RS_S_subunit"/>
</dbReference>
<dbReference type="InterPro" id="IPR044946">
    <property type="entry name" value="Restrct_endonuc_typeI_TRD_sf"/>
</dbReference>